<reference evidence="2" key="1">
    <citation type="submission" date="2020-05" db="EMBL/GenBank/DDBJ databases">
        <title>WGS assembly of Panicum virgatum.</title>
        <authorList>
            <person name="Lovell J.T."/>
            <person name="Jenkins J."/>
            <person name="Shu S."/>
            <person name="Juenger T.E."/>
            <person name="Schmutz J."/>
        </authorList>
    </citation>
    <scope>NUCLEOTIDE SEQUENCE</scope>
    <source>
        <strain evidence="2">AP13</strain>
    </source>
</reference>
<keyword evidence="3" id="KW-1185">Reference proteome</keyword>
<sequence>MAKLATTPPARHAWDARLVLLLPPHLVPSRSCQTVPEFKSSTASCSSRSLPRLSLARAPPATLLRAPCAVARCGYRGHEPSSPCAAPSRSPLARTPRAVPARH</sequence>
<evidence type="ECO:0000313" key="2">
    <source>
        <dbReference type="EMBL" id="KAG2580467.1"/>
    </source>
</evidence>
<dbReference type="EMBL" id="CM029048">
    <property type="protein sequence ID" value="KAG2580467.1"/>
    <property type="molecule type" value="Genomic_DNA"/>
</dbReference>
<accession>A0A8T0R4A9</accession>
<dbReference type="Proteomes" id="UP000823388">
    <property type="component" value="Chromosome 6N"/>
</dbReference>
<feature type="region of interest" description="Disordered" evidence="1">
    <location>
        <begin position="76"/>
        <end position="103"/>
    </location>
</feature>
<organism evidence="2 3">
    <name type="scientific">Panicum virgatum</name>
    <name type="common">Blackwell switchgrass</name>
    <dbReference type="NCBI Taxonomy" id="38727"/>
    <lineage>
        <taxon>Eukaryota</taxon>
        <taxon>Viridiplantae</taxon>
        <taxon>Streptophyta</taxon>
        <taxon>Embryophyta</taxon>
        <taxon>Tracheophyta</taxon>
        <taxon>Spermatophyta</taxon>
        <taxon>Magnoliopsida</taxon>
        <taxon>Liliopsida</taxon>
        <taxon>Poales</taxon>
        <taxon>Poaceae</taxon>
        <taxon>PACMAD clade</taxon>
        <taxon>Panicoideae</taxon>
        <taxon>Panicodae</taxon>
        <taxon>Paniceae</taxon>
        <taxon>Panicinae</taxon>
        <taxon>Panicum</taxon>
        <taxon>Panicum sect. Hiantes</taxon>
    </lineage>
</organism>
<proteinExistence type="predicted"/>
<gene>
    <name evidence="2" type="ORF">PVAP13_6NG345101</name>
</gene>
<evidence type="ECO:0000256" key="1">
    <source>
        <dbReference type="SAM" id="MobiDB-lite"/>
    </source>
</evidence>
<feature type="compositionally biased region" description="Low complexity" evidence="1">
    <location>
        <begin position="80"/>
        <end position="93"/>
    </location>
</feature>
<comment type="caution">
    <text evidence="2">The sequence shown here is derived from an EMBL/GenBank/DDBJ whole genome shotgun (WGS) entry which is preliminary data.</text>
</comment>
<dbReference type="AlphaFoldDB" id="A0A8T0R4A9"/>
<evidence type="ECO:0000313" key="3">
    <source>
        <dbReference type="Proteomes" id="UP000823388"/>
    </source>
</evidence>
<protein>
    <submittedName>
        <fullName evidence="2">Uncharacterized protein</fullName>
    </submittedName>
</protein>
<name>A0A8T0R4A9_PANVG</name>